<sequence>MPRQQDRTAKGTGQAEYLHLAEGALASWRVDSEKKQKHVGQSRLGWFCEQTFVVLDGEQVVPSARVVGHGPFFTEASSNVSNININVILSIDHLFSQHRKMPPKSKQKTLKTTAKPIPPPFSPADASLTPLLSTLNPSTVYIIHTDTHPAWFKKRIFSVPVGLNVLIALIIAWRAYAIVPFYFSILASLLGHSNRTTIYYAEQTWGGLLWKVVQRMFTFFVDYVLVMVVAPWPYGFFLEAPGNPVSWRWTVGFRDEEVYVRQSRGWGAKDLLGEAEGSTGKAGEESPFFKTRILPAVDKQRLKEKTGYLLMDGDFDLDFYGMIAATQLLDKKDVAADLLKKCVLVYVGDQEKGEGQWAVWNCGVLDVSEGTEAEARDKVIAIKDKLTEMGKENLFFKWVELIQYESNAPGGFTPERQIAAADKVKKIFEEQGVDWDQFSREIGGLEGVPGL</sequence>
<keyword evidence="2" id="KW-1185">Reference proteome</keyword>
<evidence type="ECO:0000313" key="2">
    <source>
        <dbReference type="Proteomes" id="UP000076837"/>
    </source>
</evidence>
<proteinExistence type="predicted"/>
<name>A0A163JIX7_DIDRA</name>
<organism evidence="1 2">
    <name type="scientific">Didymella rabiei</name>
    <name type="common">Chickpea ascochyta blight fungus</name>
    <name type="synonym">Mycosphaerella rabiei</name>
    <dbReference type="NCBI Taxonomy" id="5454"/>
    <lineage>
        <taxon>Eukaryota</taxon>
        <taxon>Fungi</taxon>
        <taxon>Dikarya</taxon>
        <taxon>Ascomycota</taxon>
        <taxon>Pezizomycotina</taxon>
        <taxon>Dothideomycetes</taxon>
        <taxon>Pleosporomycetidae</taxon>
        <taxon>Pleosporales</taxon>
        <taxon>Pleosporineae</taxon>
        <taxon>Didymellaceae</taxon>
        <taxon>Ascochyta</taxon>
    </lineage>
</organism>
<dbReference type="OrthoDB" id="5421757at2759"/>
<dbReference type="AlphaFoldDB" id="A0A163JIX7"/>
<protein>
    <submittedName>
        <fullName evidence="1">Uncharacterized protein</fullName>
    </submittedName>
</protein>
<evidence type="ECO:0000313" key="1">
    <source>
        <dbReference type="EMBL" id="KZM26390.1"/>
    </source>
</evidence>
<dbReference type="Proteomes" id="UP000076837">
    <property type="component" value="Unassembled WGS sequence"/>
</dbReference>
<comment type="caution">
    <text evidence="1">The sequence shown here is derived from an EMBL/GenBank/DDBJ whole genome shotgun (WGS) entry which is preliminary data.</text>
</comment>
<dbReference type="EMBL" id="JYNV01000106">
    <property type="protein sequence ID" value="KZM26390.1"/>
    <property type="molecule type" value="Genomic_DNA"/>
</dbReference>
<reference evidence="1 2" key="1">
    <citation type="journal article" date="2016" name="Sci. Rep.">
        <title>Draft genome sequencing and secretome analysis of fungal phytopathogen Ascochyta rabiei provides insight into the necrotrophic effector repertoire.</title>
        <authorList>
            <person name="Verma S."/>
            <person name="Gazara R.K."/>
            <person name="Nizam S."/>
            <person name="Parween S."/>
            <person name="Chattopadhyay D."/>
            <person name="Verma P.K."/>
        </authorList>
    </citation>
    <scope>NUCLEOTIDE SEQUENCE [LARGE SCALE GENOMIC DNA]</scope>
    <source>
        <strain evidence="1 2">ArDII</strain>
    </source>
</reference>
<gene>
    <name evidence="1" type="ORF">ST47_g2471</name>
</gene>
<accession>A0A163JIX7</accession>
<dbReference type="STRING" id="5454.A0A163JIX7"/>